<accession>A0A644W284</accession>
<sequence length="35" mass="3707">MNEALGSPSLHKGEGELSFGDDSKIGTISIVRMVM</sequence>
<comment type="caution">
    <text evidence="2">The sequence shown here is derived from an EMBL/GenBank/DDBJ whole genome shotgun (WGS) entry which is preliminary data.</text>
</comment>
<evidence type="ECO:0000256" key="1">
    <source>
        <dbReference type="SAM" id="MobiDB-lite"/>
    </source>
</evidence>
<evidence type="ECO:0000313" key="2">
    <source>
        <dbReference type="EMBL" id="MPL97801.1"/>
    </source>
</evidence>
<dbReference type="AlphaFoldDB" id="A0A644W284"/>
<organism evidence="2">
    <name type="scientific">bioreactor metagenome</name>
    <dbReference type="NCBI Taxonomy" id="1076179"/>
    <lineage>
        <taxon>unclassified sequences</taxon>
        <taxon>metagenomes</taxon>
        <taxon>ecological metagenomes</taxon>
    </lineage>
</organism>
<name>A0A644W284_9ZZZZ</name>
<protein>
    <submittedName>
        <fullName evidence="2">Uncharacterized protein</fullName>
    </submittedName>
</protein>
<proteinExistence type="predicted"/>
<reference evidence="2" key="1">
    <citation type="submission" date="2019-08" db="EMBL/GenBank/DDBJ databases">
        <authorList>
            <person name="Kucharzyk K."/>
            <person name="Murdoch R.W."/>
            <person name="Higgins S."/>
            <person name="Loffler F."/>
        </authorList>
    </citation>
    <scope>NUCLEOTIDE SEQUENCE</scope>
</reference>
<dbReference type="EMBL" id="VSSQ01000575">
    <property type="protein sequence ID" value="MPL97801.1"/>
    <property type="molecule type" value="Genomic_DNA"/>
</dbReference>
<gene>
    <name evidence="2" type="ORF">SDC9_43996</name>
</gene>
<feature type="region of interest" description="Disordered" evidence="1">
    <location>
        <begin position="1"/>
        <end position="21"/>
    </location>
</feature>